<keyword evidence="1" id="KW-0472">Membrane</keyword>
<gene>
    <name evidence="2" type="ORF">BDV25DRAFT_22664</name>
</gene>
<dbReference type="EMBL" id="ML742174">
    <property type="protein sequence ID" value="KAE8148128.1"/>
    <property type="molecule type" value="Genomic_DNA"/>
</dbReference>
<evidence type="ECO:0000256" key="1">
    <source>
        <dbReference type="SAM" id="Phobius"/>
    </source>
</evidence>
<proteinExistence type="predicted"/>
<reference evidence="2 3" key="1">
    <citation type="submission" date="2019-04" db="EMBL/GenBank/DDBJ databases">
        <title>Friends and foes A comparative genomics study of 23 Aspergillus species from section Flavi.</title>
        <authorList>
            <consortium name="DOE Joint Genome Institute"/>
            <person name="Kjaerbolling I."/>
            <person name="Vesth T."/>
            <person name="Frisvad J.C."/>
            <person name="Nybo J.L."/>
            <person name="Theobald S."/>
            <person name="Kildgaard S."/>
            <person name="Isbrandt T."/>
            <person name="Kuo A."/>
            <person name="Sato A."/>
            <person name="Lyhne E.K."/>
            <person name="Kogle M.E."/>
            <person name="Wiebenga A."/>
            <person name="Kun R.S."/>
            <person name="Lubbers R.J."/>
            <person name="Makela M.R."/>
            <person name="Barry K."/>
            <person name="Chovatia M."/>
            <person name="Clum A."/>
            <person name="Daum C."/>
            <person name="Haridas S."/>
            <person name="He G."/>
            <person name="LaButti K."/>
            <person name="Lipzen A."/>
            <person name="Mondo S."/>
            <person name="Riley R."/>
            <person name="Salamov A."/>
            <person name="Simmons B.A."/>
            <person name="Magnuson J.K."/>
            <person name="Henrissat B."/>
            <person name="Mortensen U.H."/>
            <person name="Larsen T.O."/>
            <person name="Devries R.P."/>
            <person name="Grigoriev I.V."/>
            <person name="Machida M."/>
            <person name="Baker S.E."/>
            <person name="Andersen M.R."/>
        </authorList>
    </citation>
    <scope>NUCLEOTIDE SEQUENCE [LARGE SCALE GENOMIC DNA]</scope>
    <source>
        <strain evidence="2 3">IBT 18842</strain>
    </source>
</reference>
<evidence type="ECO:0000313" key="3">
    <source>
        <dbReference type="Proteomes" id="UP000325780"/>
    </source>
</evidence>
<evidence type="ECO:0000313" key="2">
    <source>
        <dbReference type="EMBL" id="KAE8148128.1"/>
    </source>
</evidence>
<protein>
    <submittedName>
        <fullName evidence="2">Uncharacterized protein</fullName>
    </submittedName>
</protein>
<sequence>MSPGLYCVTYSTGHFLFLVAHLDLLLGLELLLISMDSVMCPSPATVIFLCFLAFVAISFVILVM</sequence>
<accession>A0A5N6TP46</accession>
<keyword evidence="1" id="KW-1133">Transmembrane helix</keyword>
<feature type="transmembrane region" description="Helical" evidence="1">
    <location>
        <begin position="44"/>
        <end position="63"/>
    </location>
</feature>
<keyword evidence="3" id="KW-1185">Reference proteome</keyword>
<feature type="transmembrane region" description="Helical" evidence="1">
    <location>
        <begin position="12"/>
        <end position="32"/>
    </location>
</feature>
<name>A0A5N6TP46_ASPAV</name>
<organism evidence="2 3">
    <name type="scientific">Aspergillus avenaceus</name>
    <dbReference type="NCBI Taxonomy" id="36643"/>
    <lineage>
        <taxon>Eukaryota</taxon>
        <taxon>Fungi</taxon>
        <taxon>Dikarya</taxon>
        <taxon>Ascomycota</taxon>
        <taxon>Pezizomycotina</taxon>
        <taxon>Eurotiomycetes</taxon>
        <taxon>Eurotiomycetidae</taxon>
        <taxon>Eurotiales</taxon>
        <taxon>Aspergillaceae</taxon>
        <taxon>Aspergillus</taxon>
        <taxon>Aspergillus subgen. Circumdati</taxon>
    </lineage>
</organism>
<dbReference type="Proteomes" id="UP000325780">
    <property type="component" value="Unassembled WGS sequence"/>
</dbReference>
<dbReference type="AlphaFoldDB" id="A0A5N6TP46"/>
<keyword evidence="1" id="KW-0812">Transmembrane</keyword>